<evidence type="ECO:0000256" key="5">
    <source>
        <dbReference type="ARBA" id="ARBA00022989"/>
    </source>
</evidence>
<dbReference type="EMBL" id="JACIDY010000001">
    <property type="protein sequence ID" value="MBB3938966.1"/>
    <property type="molecule type" value="Genomic_DNA"/>
</dbReference>
<reference evidence="8 9" key="1">
    <citation type="submission" date="2020-08" db="EMBL/GenBank/DDBJ databases">
        <title>Genomic Encyclopedia of Type Strains, Phase IV (KMG-IV): sequencing the most valuable type-strain genomes for metagenomic binning, comparative biology and taxonomic classification.</title>
        <authorList>
            <person name="Goeker M."/>
        </authorList>
    </citation>
    <scope>NUCLEOTIDE SEQUENCE [LARGE SCALE GENOMIC DNA]</scope>
    <source>
        <strain evidence="8 9">DSM 27568</strain>
    </source>
</reference>
<proteinExistence type="predicted"/>
<keyword evidence="9" id="KW-1185">Reference proteome</keyword>
<dbReference type="GO" id="GO:0005886">
    <property type="term" value="C:plasma membrane"/>
    <property type="evidence" value="ECO:0007669"/>
    <property type="project" value="UniProtKB-SubCell"/>
</dbReference>
<organism evidence="8 9">
    <name type="scientific">Novosphingobium fluoreni</name>
    <dbReference type="NCBI Taxonomy" id="1391222"/>
    <lineage>
        <taxon>Bacteria</taxon>
        <taxon>Pseudomonadati</taxon>
        <taxon>Pseudomonadota</taxon>
        <taxon>Alphaproteobacteria</taxon>
        <taxon>Sphingomonadales</taxon>
        <taxon>Sphingomonadaceae</taxon>
        <taxon>Novosphingobium</taxon>
    </lineage>
</organism>
<gene>
    <name evidence="8" type="ORF">GGR39_000595</name>
</gene>
<dbReference type="PRINTS" id="PR00173">
    <property type="entry name" value="EDTRNSPORT"/>
</dbReference>
<evidence type="ECO:0000313" key="8">
    <source>
        <dbReference type="EMBL" id="MBB3938966.1"/>
    </source>
</evidence>
<protein>
    <submittedName>
        <fullName evidence="8">Na+/H+-dicarboxylate symporter</fullName>
    </submittedName>
</protein>
<evidence type="ECO:0000256" key="4">
    <source>
        <dbReference type="ARBA" id="ARBA00022692"/>
    </source>
</evidence>
<comment type="caution">
    <text evidence="8">The sequence shown here is derived from an EMBL/GenBank/DDBJ whole genome shotgun (WGS) entry which is preliminary data.</text>
</comment>
<evidence type="ECO:0000256" key="7">
    <source>
        <dbReference type="SAM" id="Phobius"/>
    </source>
</evidence>
<feature type="transmembrane region" description="Helical" evidence="7">
    <location>
        <begin position="57"/>
        <end position="82"/>
    </location>
</feature>
<name>A0A7W6C3S7_9SPHN</name>
<keyword evidence="4 7" id="KW-0812">Transmembrane</keyword>
<dbReference type="AlphaFoldDB" id="A0A7W6C3S7"/>
<feature type="transmembrane region" description="Helical" evidence="7">
    <location>
        <begin position="16"/>
        <end position="37"/>
    </location>
</feature>
<evidence type="ECO:0000313" key="9">
    <source>
        <dbReference type="Proteomes" id="UP000561459"/>
    </source>
</evidence>
<dbReference type="PANTHER" id="PTHR42865:SF7">
    <property type="entry name" value="PROTON_GLUTAMATE-ASPARTATE SYMPORTER"/>
    <property type="match status" value="1"/>
</dbReference>
<dbReference type="InterPro" id="IPR036458">
    <property type="entry name" value="Na:dicarbo_symporter_sf"/>
</dbReference>
<feature type="transmembrane region" description="Helical" evidence="7">
    <location>
        <begin position="233"/>
        <end position="258"/>
    </location>
</feature>
<feature type="transmembrane region" description="Helical" evidence="7">
    <location>
        <begin position="363"/>
        <end position="390"/>
    </location>
</feature>
<dbReference type="Proteomes" id="UP000561459">
    <property type="component" value="Unassembled WGS sequence"/>
</dbReference>
<feature type="transmembrane region" description="Helical" evidence="7">
    <location>
        <begin position="326"/>
        <end position="351"/>
    </location>
</feature>
<dbReference type="Gene3D" id="1.10.3860.10">
    <property type="entry name" value="Sodium:dicarboxylate symporter"/>
    <property type="match status" value="1"/>
</dbReference>
<keyword evidence="5 7" id="KW-1133">Transmembrane helix</keyword>
<accession>A0A7W6C3S7</accession>
<evidence type="ECO:0000256" key="6">
    <source>
        <dbReference type="ARBA" id="ARBA00023136"/>
    </source>
</evidence>
<keyword evidence="6 7" id="KW-0472">Membrane</keyword>
<keyword evidence="3" id="KW-1003">Cell membrane</keyword>
<feature type="transmembrane region" description="Helical" evidence="7">
    <location>
        <begin position="162"/>
        <end position="182"/>
    </location>
</feature>
<dbReference type="InterPro" id="IPR001991">
    <property type="entry name" value="Na-dicarboxylate_symporter"/>
</dbReference>
<dbReference type="SUPFAM" id="SSF118215">
    <property type="entry name" value="Proton glutamate symport protein"/>
    <property type="match status" value="1"/>
</dbReference>
<dbReference type="Pfam" id="PF00375">
    <property type="entry name" value="SDF"/>
    <property type="match status" value="1"/>
</dbReference>
<dbReference type="PANTHER" id="PTHR42865">
    <property type="entry name" value="PROTON/GLUTAMATE-ASPARTATE SYMPORTER"/>
    <property type="match status" value="1"/>
</dbReference>
<evidence type="ECO:0000256" key="1">
    <source>
        <dbReference type="ARBA" id="ARBA00004651"/>
    </source>
</evidence>
<evidence type="ECO:0000256" key="2">
    <source>
        <dbReference type="ARBA" id="ARBA00022448"/>
    </source>
</evidence>
<comment type="subcellular location">
    <subcellularLocation>
        <location evidence="1">Cell membrane</location>
        <topology evidence="1">Multi-pass membrane protein</topology>
    </subcellularLocation>
</comment>
<dbReference type="GO" id="GO:0015293">
    <property type="term" value="F:symporter activity"/>
    <property type="evidence" value="ECO:0007669"/>
    <property type="project" value="UniProtKB-KW"/>
</dbReference>
<sequence length="427" mass="42930">MTPETADNSATRMPPITVPAGWTFLGLALGIALGWLLSGTAISGPLLAVAGPVGKLWLQGLTMTILPLVAALLFNGVVDTVAAARAGPMARRTLGLIFGILAFSAILGGLLTPLLLGLFPVPADAARAIGAQSADPGPVPGIADFLTGLIPSNIVSAAGDNAMLPVIVFFALFALASTRLADGPRQTLASLFEGIAGAMMVVIGWVLAVAPIGVFGLAFSVAAGSGGAAIGALAHYVSIVAAVGGVILIGAYLLAVFGAKRSPLAYARAMLPAQTVAFSTQSSLASLPAMLVSCRNLGVRERTGEFVLPLAVALFRPTGPAMNMAVAIYAAHLTGVTLTPLVLASGILTAFATTMGAVSLPGAISFVTSCGPVAIAMGVPVEPLALLVAVEMLPDLMRTLGNVSMDVAVTATVDRLEGDEGAPRTVH</sequence>
<dbReference type="RefSeq" id="WP_183615789.1">
    <property type="nucleotide sequence ID" value="NZ_JACIDY010000001.1"/>
</dbReference>
<keyword evidence="2" id="KW-0813">Transport</keyword>
<feature type="transmembrane region" description="Helical" evidence="7">
    <location>
        <begin position="94"/>
        <end position="116"/>
    </location>
</feature>
<evidence type="ECO:0000256" key="3">
    <source>
        <dbReference type="ARBA" id="ARBA00022475"/>
    </source>
</evidence>
<feature type="transmembrane region" description="Helical" evidence="7">
    <location>
        <begin position="194"/>
        <end position="221"/>
    </location>
</feature>